<evidence type="ECO:0000259" key="2">
    <source>
        <dbReference type="Pfam" id="PF11443"/>
    </source>
</evidence>
<dbReference type="EMBL" id="JACBKZ010000009">
    <property type="protein sequence ID" value="KAF5941860.1"/>
    <property type="molecule type" value="Genomic_DNA"/>
</dbReference>
<dbReference type="SUPFAM" id="SSF53300">
    <property type="entry name" value="vWA-like"/>
    <property type="match status" value="1"/>
</dbReference>
<sequence>MASTSRLCGPPEINHLPQSSAAGGGEMETNLHFPATPPRMGFTENRSLTYLATGNPCLDFFFHVVPTTPSDQLIQRLTLSWNHNPLTAVKLICHLRGVRGTGKSDRESFYTAALWLHKHHPKTLACNVAVFAQFGYLKDLLEILYRLLEGPEVRSTAKIEWNRNKKCSGRTRKMFYLAKKRSSRPKRGQIGTKKKDDEKKRRLRAKVPREKRVEANLAKVKEERERARVLRKEKEFSMAKRAFERYNRDSDYKFLHDQISSLFADLLKSDMQNLNSGETMNISLAAKWCPTIDSAYDKATLICESIARKIFPRDSDPEYESIEAAHYVYRVRDRLRKQVLVPLHKVLKLPEVYMSAQQWKALPYNRVASVAMKNYKNIFLQRDNKRFNGYLEDVKLGKAKIAAGALLPHEIVASLNDPDGGKVAELQWARMVDAVAKMGRLRNCIAVCDVSGSMDGEPMEVCVALGLLISELSEEPWKGTVITFSANPQLHKVEGNSLLEKTKFVREMEWGGNTDFQRVFDRILEVAVAGNLNEDQMIKKVFVFSDMEFDQASGHSRFGYGYGFGYGYNGYGNFNSHNDTRPKGWETDYEVIQRKFSEKGYNKLPEIVFWNLRNSLATPVTAKQSGVALVSGYSKNMVTVFLKEDGLVNPETVMEHAIAGEEYQKLVVYD</sequence>
<name>A0A7J7GMC2_CAMSI</name>
<evidence type="ECO:0000313" key="5">
    <source>
        <dbReference type="Proteomes" id="UP000593564"/>
    </source>
</evidence>
<dbReference type="PANTHER" id="PTHR31373:SF27">
    <property type="entry name" value="TROVE DOMAIN-CONTAINING PROTEIN"/>
    <property type="match status" value="1"/>
</dbReference>
<comment type="caution">
    <text evidence="4">The sequence shown here is derived from an EMBL/GenBank/DDBJ whole genome shotgun (WGS) entry which is preliminary data.</text>
</comment>
<dbReference type="InterPro" id="IPR056690">
    <property type="entry name" value="DUF7788"/>
</dbReference>
<dbReference type="AlphaFoldDB" id="A0A7J7GMC2"/>
<feature type="region of interest" description="Disordered" evidence="1">
    <location>
        <begin position="1"/>
        <end position="38"/>
    </location>
</feature>
<feature type="compositionally biased region" description="Basic residues" evidence="1">
    <location>
        <begin position="178"/>
        <end position="187"/>
    </location>
</feature>
<feature type="domain" description="DUF7788" evidence="3">
    <location>
        <begin position="443"/>
        <end position="656"/>
    </location>
</feature>
<dbReference type="Proteomes" id="UP000593564">
    <property type="component" value="Unassembled WGS sequence"/>
</dbReference>
<feature type="region of interest" description="Disordered" evidence="1">
    <location>
        <begin position="178"/>
        <end position="206"/>
    </location>
</feature>
<dbReference type="PIRSF" id="PIRSF015417">
    <property type="entry name" value="T31B5_30_vWA"/>
    <property type="match status" value="1"/>
</dbReference>
<evidence type="ECO:0000256" key="1">
    <source>
        <dbReference type="SAM" id="MobiDB-lite"/>
    </source>
</evidence>
<dbReference type="Pfam" id="PF25043">
    <property type="entry name" value="DUF7788"/>
    <property type="match status" value="1"/>
</dbReference>
<protein>
    <recommendedName>
        <fullName evidence="6">TROVE domain-containing protein</fullName>
    </recommendedName>
</protein>
<dbReference type="Pfam" id="PF11443">
    <property type="entry name" value="DUF2828"/>
    <property type="match status" value="1"/>
</dbReference>
<dbReference type="InterPro" id="IPR011205">
    <property type="entry name" value="UCP015417_vWA"/>
</dbReference>
<organism evidence="4 5">
    <name type="scientific">Camellia sinensis</name>
    <name type="common">Tea plant</name>
    <name type="synonym">Thea sinensis</name>
    <dbReference type="NCBI Taxonomy" id="4442"/>
    <lineage>
        <taxon>Eukaryota</taxon>
        <taxon>Viridiplantae</taxon>
        <taxon>Streptophyta</taxon>
        <taxon>Embryophyta</taxon>
        <taxon>Tracheophyta</taxon>
        <taxon>Spermatophyta</taxon>
        <taxon>Magnoliopsida</taxon>
        <taxon>eudicotyledons</taxon>
        <taxon>Gunneridae</taxon>
        <taxon>Pentapetalae</taxon>
        <taxon>asterids</taxon>
        <taxon>Ericales</taxon>
        <taxon>Theaceae</taxon>
        <taxon>Camellia</taxon>
    </lineage>
</organism>
<reference evidence="5" key="1">
    <citation type="journal article" date="2020" name="Nat. Commun.">
        <title>Genome assembly of wild tea tree DASZ reveals pedigree and selection history of tea varieties.</title>
        <authorList>
            <person name="Zhang W."/>
            <person name="Zhang Y."/>
            <person name="Qiu H."/>
            <person name="Guo Y."/>
            <person name="Wan H."/>
            <person name="Zhang X."/>
            <person name="Scossa F."/>
            <person name="Alseekh S."/>
            <person name="Zhang Q."/>
            <person name="Wang P."/>
            <person name="Xu L."/>
            <person name="Schmidt M.H."/>
            <person name="Jia X."/>
            <person name="Li D."/>
            <person name="Zhu A."/>
            <person name="Guo F."/>
            <person name="Chen W."/>
            <person name="Ni D."/>
            <person name="Usadel B."/>
            <person name="Fernie A.R."/>
            <person name="Wen W."/>
        </authorList>
    </citation>
    <scope>NUCLEOTIDE SEQUENCE [LARGE SCALE GENOMIC DNA]</scope>
    <source>
        <strain evidence="5">cv. G240</strain>
    </source>
</reference>
<feature type="domain" description="DUF2828" evidence="2">
    <location>
        <begin position="43"/>
        <end position="441"/>
    </location>
</feature>
<dbReference type="InterPro" id="IPR058580">
    <property type="entry name" value="DUF2828"/>
</dbReference>
<dbReference type="Gene3D" id="3.40.50.410">
    <property type="entry name" value="von Willebrand factor, type A domain"/>
    <property type="match status" value="1"/>
</dbReference>
<keyword evidence="5" id="KW-1185">Reference proteome</keyword>
<gene>
    <name evidence="4" type="ORF">HYC85_019502</name>
</gene>
<reference evidence="4 5" key="2">
    <citation type="submission" date="2020-07" db="EMBL/GenBank/DDBJ databases">
        <title>Genome assembly of wild tea tree DASZ reveals pedigree and selection history of tea varieties.</title>
        <authorList>
            <person name="Zhang W."/>
        </authorList>
    </citation>
    <scope>NUCLEOTIDE SEQUENCE [LARGE SCALE GENOMIC DNA]</scope>
    <source>
        <strain evidence="5">cv. G240</strain>
        <tissue evidence="4">Leaf</tissue>
    </source>
</reference>
<dbReference type="InterPro" id="IPR036465">
    <property type="entry name" value="vWFA_dom_sf"/>
</dbReference>
<evidence type="ECO:0000313" key="4">
    <source>
        <dbReference type="EMBL" id="KAF5941860.1"/>
    </source>
</evidence>
<evidence type="ECO:0008006" key="6">
    <source>
        <dbReference type="Google" id="ProtNLM"/>
    </source>
</evidence>
<evidence type="ECO:0000259" key="3">
    <source>
        <dbReference type="Pfam" id="PF25043"/>
    </source>
</evidence>
<proteinExistence type="predicted"/>
<accession>A0A7J7GMC2</accession>
<dbReference type="PANTHER" id="PTHR31373">
    <property type="entry name" value="OS06G0652100 PROTEIN"/>
    <property type="match status" value="1"/>
</dbReference>